<dbReference type="Proteomes" id="UP000006038">
    <property type="component" value="Unassembled WGS sequence"/>
</dbReference>
<keyword evidence="3" id="KW-1185">Reference proteome</keyword>
<accession>J3LHX0</accession>
<organism evidence="2">
    <name type="scientific">Oryza brachyantha</name>
    <name type="common">malo sina</name>
    <dbReference type="NCBI Taxonomy" id="4533"/>
    <lineage>
        <taxon>Eukaryota</taxon>
        <taxon>Viridiplantae</taxon>
        <taxon>Streptophyta</taxon>
        <taxon>Embryophyta</taxon>
        <taxon>Tracheophyta</taxon>
        <taxon>Spermatophyta</taxon>
        <taxon>Magnoliopsida</taxon>
        <taxon>Liliopsida</taxon>
        <taxon>Poales</taxon>
        <taxon>Poaceae</taxon>
        <taxon>BOP clade</taxon>
        <taxon>Oryzoideae</taxon>
        <taxon>Oryzeae</taxon>
        <taxon>Oryzinae</taxon>
        <taxon>Oryza</taxon>
    </lineage>
</organism>
<evidence type="ECO:0000313" key="3">
    <source>
        <dbReference type="Proteomes" id="UP000006038"/>
    </source>
</evidence>
<dbReference type="EnsemblPlants" id="OB02G42370.1">
    <property type="protein sequence ID" value="OB02G42370.1"/>
    <property type="gene ID" value="OB02G42370"/>
</dbReference>
<dbReference type="HOGENOM" id="CLU_2162308_0_0_1"/>
<reference evidence="2" key="1">
    <citation type="submission" date="2013-04" db="UniProtKB">
        <authorList>
            <consortium name="EnsemblPlants"/>
        </authorList>
    </citation>
    <scope>IDENTIFICATION</scope>
</reference>
<protein>
    <submittedName>
        <fullName evidence="2">Uncharacterized protein</fullName>
    </submittedName>
</protein>
<evidence type="ECO:0000256" key="1">
    <source>
        <dbReference type="SAM" id="MobiDB-lite"/>
    </source>
</evidence>
<dbReference type="AlphaFoldDB" id="J3LHX0"/>
<name>J3LHX0_ORYBR</name>
<feature type="region of interest" description="Disordered" evidence="1">
    <location>
        <begin position="81"/>
        <end position="111"/>
    </location>
</feature>
<proteinExistence type="predicted"/>
<sequence>MAAIYRTTAVGVVVAVQEWGEDGLTGEAHARACLLERDALGCRCSELELPTHRGMVRRTRGGGCFAAAAVPKPWHCKSRKRRMVTKKTMGKMRRKKKTVSGCVGSSDFSLS</sequence>
<dbReference type="Gramene" id="OB02G42370.1">
    <property type="protein sequence ID" value="OB02G42370.1"/>
    <property type="gene ID" value="OB02G42370"/>
</dbReference>
<evidence type="ECO:0000313" key="2">
    <source>
        <dbReference type="EnsemblPlants" id="OB02G42370.1"/>
    </source>
</evidence>
<feature type="compositionally biased region" description="Basic residues" evidence="1">
    <location>
        <begin position="81"/>
        <end position="98"/>
    </location>
</feature>